<dbReference type="STRING" id="33888.A6122_1711"/>
<proteinExistence type="predicted"/>
<gene>
    <name evidence="1" type="ORF">A6122_1711</name>
</gene>
<organism evidence="1 2">
    <name type="scientific">Rathayibacter tritici</name>
    <dbReference type="NCBI Taxonomy" id="33888"/>
    <lineage>
        <taxon>Bacteria</taxon>
        <taxon>Bacillati</taxon>
        <taxon>Actinomycetota</taxon>
        <taxon>Actinomycetes</taxon>
        <taxon>Micrococcales</taxon>
        <taxon>Microbacteriaceae</taxon>
        <taxon>Rathayibacter</taxon>
    </lineage>
</organism>
<dbReference type="Gene3D" id="2.60.200.20">
    <property type="match status" value="1"/>
</dbReference>
<accession>A0A160KTE4</accession>
<dbReference type="EMBL" id="CP015515">
    <property type="protein sequence ID" value="AND16843.1"/>
    <property type="molecule type" value="Genomic_DNA"/>
</dbReference>
<protein>
    <recommendedName>
        <fullName evidence="3">FHA domain-containing protein</fullName>
    </recommendedName>
</protein>
<evidence type="ECO:0000313" key="2">
    <source>
        <dbReference type="Proteomes" id="UP000077071"/>
    </source>
</evidence>
<evidence type="ECO:0008006" key="3">
    <source>
        <dbReference type="Google" id="ProtNLM"/>
    </source>
</evidence>
<dbReference type="InterPro" id="IPR008984">
    <property type="entry name" value="SMAD_FHA_dom_sf"/>
</dbReference>
<dbReference type="KEGG" id="rtn:A6122_1711"/>
<dbReference type="SUPFAM" id="SSF49879">
    <property type="entry name" value="SMAD/FHA domain"/>
    <property type="match status" value="1"/>
</dbReference>
<name>A0A160KTE4_9MICO</name>
<keyword evidence="2" id="KW-1185">Reference proteome</keyword>
<dbReference type="PATRIC" id="fig|33888.3.peg.1885"/>
<sequence>MACTAAGRFASGSGGSGVPALGLGTMGRGRAFSVICSTCGSTLAPGAILCGECGSSVAAHATTGGFRPSSSGDTTVLDPSRRAWLPGLAPSRHRRPAPGAPMAPPSQGLVRLDFATGQHAIVTGNGLIGRQPLPDPNETFRHILAIPDPSRSLSKTHLEFGFDEGGLWVRDRWSANGSILVAPTQAPLPLEAGRRYRAKLGSRILLSSVEMAVERVDGSAGGSGRPSVTR</sequence>
<dbReference type="Proteomes" id="UP000077071">
    <property type="component" value="Chromosome"/>
</dbReference>
<dbReference type="AlphaFoldDB" id="A0A160KTE4"/>
<reference evidence="1 2" key="1">
    <citation type="submission" date="2016-05" db="EMBL/GenBank/DDBJ databases">
        <title>Complete genome sequence of Rathayibacter tritici NCPPB 1953.</title>
        <authorList>
            <person name="Park J."/>
            <person name="Lee H.-H."/>
            <person name="Lee S.-W."/>
            <person name="Seo Y.-S."/>
        </authorList>
    </citation>
    <scope>NUCLEOTIDE SEQUENCE [LARGE SCALE GENOMIC DNA]</scope>
    <source>
        <strain evidence="1 2">NCPPB 1953</strain>
    </source>
</reference>
<evidence type="ECO:0000313" key="1">
    <source>
        <dbReference type="EMBL" id="AND16843.1"/>
    </source>
</evidence>